<dbReference type="EMBL" id="CALYLO010000004">
    <property type="protein sequence ID" value="CAH8246057.1"/>
    <property type="molecule type" value="Genomic_DNA"/>
</dbReference>
<evidence type="ECO:0000313" key="1">
    <source>
        <dbReference type="EMBL" id="CAH8246057.1"/>
    </source>
</evidence>
<comment type="caution">
    <text evidence="1">The sequence shown here is derived from an EMBL/GenBank/DDBJ whole genome shotgun (WGS) entry which is preliminary data.</text>
</comment>
<protein>
    <submittedName>
        <fullName evidence="1">Tail fiber protein</fullName>
    </submittedName>
</protein>
<organism evidence="1 2">
    <name type="scientific">Paenibacillus melissococcoides</name>
    <dbReference type="NCBI Taxonomy" id="2912268"/>
    <lineage>
        <taxon>Bacteria</taxon>
        <taxon>Bacillati</taxon>
        <taxon>Bacillota</taxon>
        <taxon>Bacilli</taxon>
        <taxon>Bacillales</taxon>
        <taxon>Paenibacillaceae</taxon>
        <taxon>Paenibacillus</taxon>
    </lineage>
</organism>
<dbReference type="Proteomes" id="UP001154322">
    <property type="component" value="Unassembled WGS sequence"/>
</dbReference>
<sequence>MSSFTKGLTNKGISLQAKAQAGAELKYTKIVLGDGYLAGQSIAALTNVISPKKTADIARLKMTPPNQARIGFILSNQDITTGFYFRELGLYALDPDEGEILYWYGNAGDTADYIPPKGGNDVIAKNFDALVLVGQAQNVTAIINESLVYATHDDVAEALQEARKYTDEQNNARILAPKAFTAEDSGDAYPKGVSMFYLDADGMQSGWPFNNGQVLTFVTGKNRVSQLVFETNIATQRIWTRRWSSSQKAWSEFLQIETTTGSAEKVVQALEEAKAYTDDKTSNIDAPVKAVNGKTGDVVLTADDVGAAPKDHKHDASDINSGTIAAARLPSATTGAKGIVQLSDAVNSTSTTLAATTNAVKKAYDEALAAKQSGVDAKQQTVDAINSKGGNASTNDSWASLAAAIRGIRQATGSLDVSSTFLRNFRYDYASSNGPEYGKKGFINTKNNFLFYKTYYEHPYYKPHLIEVTPSGTIVSSIKLGPDFPYYMGTWRSPGVVGDDIVVYGREMPGNEYTLYAYTHNGTQIAVVEPVNIDTVAYVADACKDGSNTFLLYYKSPSGGPTEIRTVTQTVLYQVDNSPNGLASFGASAFLSKTKIMLTLYNTSEVFGEIVMLTRNGTTFSAARSGVGTGLDYPATLLAMYAYR</sequence>
<dbReference type="RefSeq" id="WP_213427781.1">
    <property type="nucleotide sequence ID" value="NZ_AP031286.1"/>
</dbReference>
<dbReference type="InterPro" id="IPR005068">
    <property type="entry name" value="Phage_lambda_Stf-r2"/>
</dbReference>
<name>A0ABN8U6S8_9BACL</name>
<evidence type="ECO:0000313" key="2">
    <source>
        <dbReference type="Proteomes" id="UP001154322"/>
    </source>
</evidence>
<gene>
    <name evidence="1" type="ORF">WJ0W_003294</name>
</gene>
<accession>A0ABN8U6S8</accession>
<dbReference type="Pfam" id="PF03406">
    <property type="entry name" value="Phage_fiber_2"/>
    <property type="match status" value="1"/>
</dbReference>
<proteinExistence type="predicted"/>
<reference evidence="1" key="1">
    <citation type="submission" date="2022-06" db="EMBL/GenBank/DDBJ databases">
        <authorList>
            <person name="Dietemann V."/>
            <person name="Ory F."/>
            <person name="Dainat B."/>
            <person name="Oberhansli S."/>
        </authorList>
    </citation>
    <scope>NUCLEOTIDE SEQUENCE</scope>
    <source>
        <strain evidence="1">Ena-SAMPLE-TAB-26-04-2022-14:26:32:270-5432</strain>
    </source>
</reference>
<keyword evidence="2" id="KW-1185">Reference proteome</keyword>